<dbReference type="EMBL" id="JBBNAF010000004">
    <property type="protein sequence ID" value="KAK9152227.1"/>
    <property type="molecule type" value="Genomic_DNA"/>
</dbReference>
<gene>
    <name evidence="1" type="ORF">Syun_010536</name>
</gene>
<dbReference type="AlphaFoldDB" id="A0AAP0PQ24"/>
<sequence>MKLCLGKSRVDFDLGKVDLSLNNENPPIIKPPSSPAGRFTQILSVGIGGSTLGPLKVCLQVYEYLHGVMSAFDPELSERHYKKYTHYSDLTRKGVVKPSCVLPLIEENVEKVLDEVRPSLMADGVVPYEAKQTIANMVKMWVKTRVDK</sequence>
<evidence type="ECO:0000313" key="2">
    <source>
        <dbReference type="Proteomes" id="UP001420932"/>
    </source>
</evidence>
<organism evidence="1 2">
    <name type="scientific">Stephania yunnanensis</name>
    <dbReference type="NCBI Taxonomy" id="152371"/>
    <lineage>
        <taxon>Eukaryota</taxon>
        <taxon>Viridiplantae</taxon>
        <taxon>Streptophyta</taxon>
        <taxon>Embryophyta</taxon>
        <taxon>Tracheophyta</taxon>
        <taxon>Spermatophyta</taxon>
        <taxon>Magnoliopsida</taxon>
        <taxon>Ranunculales</taxon>
        <taxon>Menispermaceae</taxon>
        <taxon>Menispermoideae</taxon>
        <taxon>Cissampelideae</taxon>
        <taxon>Stephania</taxon>
    </lineage>
</organism>
<accession>A0AAP0PQ24</accession>
<name>A0AAP0PQ24_9MAGN</name>
<evidence type="ECO:0000313" key="1">
    <source>
        <dbReference type="EMBL" id="KAK9152227.1"/>
    </source>
</evidence>
<protein>
    <submittedName>
        <fullName evidence="1">Uncharacterized protein</fullName>
    </submittedName>
</protein>
<dbReference type="Proteomes" id="UP001420932">
    <property type="component" value="Unassembled WGS sequence"/>
</dbReference>
<keyword evidence="2" id="KW-1185">Reference proteome</keyword>
<reference evidence="1 2" key="1">
    <citation type="submission" date="2024-01" db="EMBL/GenBank/DDBJ databases">
        <title>Genome assemblies of Stephania.</title>
        <authorList>
            <person name="Yang L."/>
        </authorList>
    </citation>
    <scope>NUCLEOTIDE SEQUENCE [LARGE SCALE GENOMIC DNA]</scope>
    <source>
        <strain evidence="1">YNDBR</strain>
        <tissue evidence="1">Leaf</tissue>
    </source>
</reference>
<comment type="caution">
    <text evidence="1">The sequence shown here is derived from an EMBL/GenBank/DDBJ whole genome shotgun (WGS) entry which is preliminary data.</text>
</comment>
<proteinExistence type="predicted"/>